<evidence type="ECO:0000313" key="2">
    <source>
        <dbReference type="EMBL" id="SEL88838.1"/>
    </source>
</evidence>
<organism evidence="2 3">
    <name type="scientific">Stigmatella aurantiaca</name>
    <dbReference type="NCBI Taxonomy" id="41"/>
    <lineage>
        <taxon>Bacteria</taxon>
        <taxon>Pseudomonadati</taxon>
        <taxon>Myxococcota</taxon>
        <taxon>Myxococcia</taxon>
        <taxon>Myxococcales</taxon>
        <taxon>Cystobacterineae</taxon>
        <taxon>Archangiaceae</taxon>
        <taxon>Stigmatella</taxon>
    </lineage>
</organism>
<dbReference type="Proteomes" id="UP000182719">
    <property type="component" value="Unassembled WGS sequence"/>
</dbReference>
<keyword evidence="3" id="KW-1185">Reference proteome</keyword>
<dbReference type="Gene3D" id="3.40.50.1820">
    <property type="entry name" value="alpha/beta hydrolase"/>
    <property type="match status" value="1"/>
</dbReference>
<reference evidence="3" key="1">
    <citation type="submission" date="2016-10" db="EMBL/GenBank/DDBJ databases">
        <authorList>
            <person name="Varghese N."/>
            <person name="Submissions S."/>
        </authorList>
    </citation>
    <scope>NUCLEOTIDE SEQUENCE [LARGE SCALE GENOMIC DNA]</scope>
    <source>
        <strain evidence="3">DSM 17044</strain>
    </source>
</reference>
<proteinExistence type="predicted"/>
<feature type="region of interest" description="Disordered" evidence="1">
    <location>
        <begin position="1"/>
        <end position="31"/>
    </location>
</feature>
<dbReference type="PANTHER" id="PTHR31934:SF5">
    <property type="entry name" value="OS05G0557900 PROTEIN"/>
    <property type="match status" value="1"/>
</dbReference>
<dbReference type="EMBL" id="FOAP01000009">
    <property type="protein sequence ID" value="SEL88838.1"/>
    <property type="molecule type" value="Genomic_DNA"/>
</dbReference>
<dbReference type="PANTHER" id="PTHR31934">
    <property type="entry name" value="ALPHA/BETA-HYDROLASES SUPERFAMILY PROTEIN"/>
    <property type="match status" value="1"/>
</dbReference>
<sequence>MVDVGPGRYALPMETPPRSTLPAPGPRAPSVPPAGAVARLVRSLRGLPPAQDWWGPGCAGLPGWFHAESAPTTEATPRFRELYARVRRGERVLPAEAGRHLYLFVKGMLGDELFGYLEANQLRLERRGLETHSVCVDTEAPLEANLAQVRKALEDAAFFGRSVVLVGHSKGAVESLSAMALYPHLRAHVRAVVALQAPYGGSPVAHDLMASPEMRRVVDIALPLLFYGVSRCVEDLCYPARMDFVRRHPYPADLPTVSLATSRDSRRSPLWPVAHYLRQRYGLASDGLVATVDAEIPGSRVVRLDDLDHAQAAMLGIPGLTPYHPGDLTEALVALALE</sequence>
<evidence type="ECO:0000256" key="1">
    <source>
        <dbReference type="SAM" id="MobiDB-lite"/>
    </source>
</evidence>
<evidence type="ECO:0008006" key="4">
    <source>
        <dbReference type="Google" id="ProtNLM"/>
    </source>
</evidence>
<gene>
    <name evidence="2" type="ORF">SAMN05444354_109187</name>
</gene>
<accession>A0A1H7TWJ4</accession>
<dbReference type="SUPFAM" id="SSF53474">
    <property type="entry name" value="alpha/beta-Hydrolases"/>
    <property type="match status" value="1"/>
</dbReference>
<dbReference type="AlphaFoldDB" id="A0A1H7TWJ4"/>
<name>A0A1H7TWJ4_STIAU</name>
<evidence type="ECO:0000313" key="3">
    <source>
        <dbReference type="Proteomes" id="UP000182719"/>
    </source>
</evidence>
<dbReference type="InterPro" id="IPR029058">
    <property type="entry name" value="AB_hydrolase_fold"/>
</dbReference>
<protein>
    <recommendedName>
        <fullName evidence="4">Lipase</fullName>
    </recommendedName>
</protein>